<proteinExistence type="predicted"/>
<sequence>MPLRIHLVDFADMAVPGRKTVQPMLTRCPRVRLGLLAFALATFLFSNVAQGQLIDPLDAFPPRWSLDENDCDARITEQGHANDAGAEGGRCETVTMLMSHGTKAVLVYPIEPVRPIDALTASISVKGLSRGIRIGFRVRFPYLIDPETKRPASLLVYGSSYEHIGEFQRLGISDIEGDLKLKRVALRNQFGARSDVSSPYVDAVVMNVYGGPGNHTVRLDLLKIDAMVPLIDDLAAAHASGRSAEALTGVTTRDSNAYDSRRQTIGSLPAQARAVGAAFPVGRVTRILQHNGEPLAWVRSLGFDSIWMSQPPNASILSEAIAARMKIYAPAPSSPDESLAPLLEPVAGWIVGGDRPMDSTNELDHADDVQRLRQMPTRWQRPLVGCPVESFREYAAMLDAVVLDAPPRIRSLSSAATKSFRREQTIRMSGKPMAIGISGMANHVASLQTDGIAARIGTPSREGFQWHGMWRQVADALGDAPNAILIRSSVPLSGGTPLQQNRAMSLSFVNRFAAALEQWVSGATIDPQGELIHDLETDRPLYFAHRVTTGSTTLIIMTSAMGRGDAAIAGDGKSIGIRLPPSDQGKLIWRLTHFSAERVTPQTDLGGTVVPIVSPDVVEVIAISDDISEAGKIANAAKRFARQAAMDRWQLTSEAIQRSELSWNQAVAARVVSRSAPNDLLQVAKSSLESAEQLVRSGQSESSLRMSRRADAWCAKCDWMLQDALLEDVHPNTTSMTTSSEPSPGRFVSSPPAIVGDFETQVAWSPLLKTPVNELATFAPSVVNQLGLRSRWGVNRISGGDFESQGSISRADALEREGWTLGRRHAKWAEAEAALIRRGAFSGNGALRLRVTPHGSDPLPGGYEGTCLMVRSPAVRMQTEGVVRIDAVVRTLGFANPHQGLLIYDSVGTQEMGVLVSDQPQWTPVTLFRQLGPDSTLHVMMEVIGGGEAIIDNIQVRAWETTANPTALLRPIDPTLP</sequence>
<accession>A0A7W5E0R8</accession>
<dbReference type="Proteomes" id="UP000536179">
    <property type="component" value="Unassembled WGS sequence"/>
</dbReference>
<dbReference type="EMBL" id="JACHXU010000013">
    <property type="protein sequence ID" value="MBB3208046.1"/>
    <property type="molecule type" value="Genomic_DNA"/>
</dbReference>
<dbReference type="RefSeq" id="WP_246420082.1">
    <property type="nucleotide sequence ID" value="NZ_JACHXU010000013.1"/>
</dbReference>
<evidence type="ECO:0000313" key="1">
    <source>
        <dbReference type="EMBL" id="MBB3208046.1"/>
    </source>
</evidence>
<reference evidence="1 2" key="1">
    <citation type="submission" date="2020-08" db="EMBL/GenBank/DDBJ databases">
        <title>Genomic Encyclopedia of Type Strains, Phase III (KMG-III): the genomes of soil and plant-associated and newly described type strains.</title>
        <authorList>
            <person name="Whitman W."/>
        </authorList>
    </citation>
    <scope>NUCLEOTIDE SEQUENCE [LARGE SCALE GENOMIC DNA]</scope>
    <source>
        <strain evidence="1 2">CECT 8075</strain>
    </source>
</reference>
<evidence type="ECO:0000313" key="2">
    <source>
        <dbReference type="Proteomes" id="UP000536179"/>
    </source>
</evidence>
<comment type="caution">
    <text evidence="1">The sequence shown here is derived from an EMBL/GenBank/DDBJ whole genome shotgun (WGS) entry which is preliminary data.</text>
</comment>
<gene>
    <name evidence="1" type="ORF">FHS27_003873</name>
</gene>
<name>A0A7W5E0R8_9BACT</name>
<dbReference type="AlphaFoldDB" id="A0A7W5E0R8"/>
<keyword evidence="2" id="KW-1185">Reference proteome</keyword>
<organism evidence="1 2">
    <name type="scientific">Aporhodopirellula rubra</name>
    <dbReference type="NCBI Taxonomy" id="980271"/>
    <lineage>
        <taxon>Bacteria</taxon>
        <taxon>Pseudomonadati</taxon>
        <taxon>Planctomycetota</taxon>
        <taxon>Planctomycetia</taxon>
        <taxon>Pirellulales</taxon>
        <taxon>Pirellulaceae</taxon>
        <taxon>Aporhodopirellula</taxon>
    </lineage>
</organism>
<protein>
    <submittedName>
        <fullName evidence="1">Uncharacterized protein</fullName>
    </submittedName>
</protein>